<proteinExistence type="predicted"/>
<dbReference type="Gene3D" id="2.40.50.140">
    <property type="entry name" value="Nucleic acid-binding proteins"/>
    <property type="match status" value="2"/>
</dbReference>
<evidence type="ECO:0000256" key="1">
    <source>
        <dbReference type="SAM" id="MobiDB-lite"/>
    </source>
</evidence>
<dbReference type="InterPro" id="IPR012340">
    <property type="entry name" value="NA-bd_OB-fold"/>
</dbReference>
<accession>A0AAV2GWC8</accession>
<dbReference type="AlphaFoldDB" id="A0AAV2GWC8"/>
<dbReference type="EMBL" id="OZ034822">
    <property type="protein sequence ID" value="CAL1415110.1"/>
    <property type="molecule type" value="Genomic_DNA"/>
</dbReference>
<evidence type="ECO:0008006" key="4">
    <source>
        <dbReference type="Google" id="ProtNLM"/>
    </source>
</evidence>
<sequence length="619" mass="67580">MNYSVLSKLTWTASAPALKLRLLHTWIAGNPKRQDGFSEFATLWTDELGVLVQGLAARTLSSHLSDILIVGEVYFIKQFGQRESRKRWAACSNDRTLHFTSSTSFLLSDQEESTFCADSFEFRQFEDLPPMAREPTFCVDVVGRLVSVTPVTYFQRQEHSVKKQTIVIENERKFSLSITLWADFADKLPLADLILIDNAAPVIAAFTSLNLSLWRGTVGASNTSATRIVVSPTTQESQALAAFFVDAVAPIGVVPAECDTPEKALTVYRESFKTIPDLQEIRSDSTMGGKFRCKGKVTDIDTSHEWCYLGCAVCSRTAVRRDAPFWCEKCQATIHPHQLKQCFRIRLMVHDGCAFAPFVLLGQTAESFLEVSASVLLAAAPDRGGGYPPEIEALMGQECIFLVNLPLGQASDPMDDFCALAVEKDDNLQTVDARGHGPRFGKKAHSVVTTVHRFPLLPSVAVANLITASNIPTTPMKQLKTAASTTSSPNSVGLNSPLAAINILSNVSRGKDKVVETDASHPNVVTKLACAPTHPNSSCKDTTDVHDSLVSIPGLKKDIPPAMLPINPVTHPLAKVKLEKLGSSLRNKKQQPADCDDMPISQLKKKTTKPKSAAKKLFG</sequence>
<protein>
    <recommendedName>
        <fullName evidence="4">Replication factor A C-terminal domain-containing protein</fullName>
    </recommendedName>
</protein>
<dbReference type="CDD" id="cd04481">
    <property type="entry name" value="RPA1_DBD_B_like"/>
    <property type="match status" value="1"/>
</dbReference>
<reference evidence="2 3" key="1">
    <citation type="submission" date="2024-04" db="EMBL/GenBank/DDBJ databases">
        <authorList>
            <person name="Fracassetti M."/>
        </authorList>
    </citation>
    <scope>NUCLEOTIDE SEQUENCE [LARGE SCALE GENOMIC DNA]</scope>
</reference>
<evidence type="ECO:0000313" key="2">
    <source>
        <dbReference type="EMBL" id="CAL1415110.1"/>
    </source>
</evidence>
<dbReference type="SUPFAM" id="SSF50249">
    <property type="entry name" value="Nucleic acid-binding proteins"/>
    <property type="match status" value="2"/>
</dbReference>
<evidence type="ECO:0000313" key="3">
    <source>
        <dbReference type="Proteomes" id="UP001497516"/>
    </source>
</evidence>
<keyword evidence="3" id="KW-1185">Reference proteome</keyword>
<name>A0AAV2GWC8_9ROSI</name>
<feature type="region of interest" description="Disordered" evidence="1">
    <location>
        <begin position="583"/>
        <end position="619"/>
    </location>
</feature>
<dbReference type="PANTHER" id="PTHR47165:SF4">
    <property type="entry name" value="OS03G0429900 PROTEIN"/>
    <property type="match status" value="1"/>
</dbReference>
<feature type="compositionally biased region" description="Basic residues" evidence="1">
    <location>
        <begin position="603"/>
        <end position="619"/>
    </location>
</feature>
<organism evidence="2 3">
    <name type="scientific">Linum trigynum</name>
    <dbReference type="NCBI Taxonomy" id="586398"/>
    <lineage>
        <taxon>Eukaryota</taxon>
        <taxon>Viridiplantae</taxon>
        <taxon>Streptophyta</taxon>
        <taxon>Embryophyta</taxon>
        <taxon>Tracheophyta</taxon>
        <taxon>Spermatophyta</taxon>
        <taxon>Magnoliopsida</taxon>
        <taxon>eudicotyledons</taxon>
        <taxon>Gunneridae</taxon>
        <taxon>Pentapetalae</taxon>
        <taxon>rosids</taxon>
        <taxon>fabids</taxon>
        <taxon>Malpighiales</taxon>
        <taxon>Linaceae</taxon>
        <taxon>Linum</taxon>
    </lineage>
</organism>
<dbReference type="PANTHER" id="PTHR47165">
    <property type="entry name" value="OS03G0429900 PROTEIN"/>
    <property type="match status" value="1"/>
</dbReference>
<dbReference type="Proteomes" id="UP001497516">
    <property type="component" value="Chromosome 9"/>
</dbReference>
<gene>
    <name evidence="2" type="ORF">LTRI10_LOCUS54231</name>
</gene>